<dbReference type="Proteomes" id="UP000078503">
    <property type="component" value="Unassembled WGS sequence"/>
</dbReference>
<name>A0A178K2G1_9GAMM</name>
<gene>
    <name evidence="1" type="ORF">A3K86_18235</name>
</gene>
<evidence type="ECO:0000313" key="2">
    <source>
        <dbReference type="Proteomes" id="UP000078503"/>
    </source>
</evidence>
<accession>A0A178K2G1</accession>
<sequence>MRSSVAVTGLCLVSVFGLYGCGGAESGDSGSSNSAEPSQLYSHIKVENDNSALDQHGHCFDTKAKFRTDHFIVGAKGNVSDAKMQEIARIAQHTFNTDLKAYSWNSWADLSIDYAHPLEVCVLAKEGKNGAGNELGFVIGPQRAGTELEKLVKHEIKHTYQARLIGPTGLNFAHTWYAEAVATALSTNEMASNEQLNAFIAQVGMTPTQVTHDGLQQAVMLRLKDGSSEYGAYNRVLRYLKSQGASIQDFWQVFKVINQIEQSCKAVHQTALDNGEMLAPIDEKSTSCSGHAATYGSGPTRWQGMIIRGSFDDHIAPQSEPGTSLFEAAFDHVMKPYGVSYDSIDDKAAFTNTVATQ</sequence>
<dbReference type="OrthoDB" id="5829366at2"/>
<dbReference type="EMBL" id="LVHF01000033">
    <property type="protein sequence ID" value="OAN10924.1"/>
    <property type="molecule type" value="Genomic_DNA"/>
</dbReference>
<organism evidence="1 2">
    <name type="scientific">Photobacterium jeanii</name>
    <dbReference type="NCBI Taxonomy" id="858640"/>
    <lineage>
        <taxon>Bacteria</taxon>
        <taxon>Pseudomonadati</taxon>
        <taxon>Pseudomonadota</taxon>
        <taxon>Gammaproteobacteria</taxon>
        <taxon>Vibrionales</taxon>
        <taxon>Vibrionaceae</taxon>
        <taxon>Photobacterium</taxon>
    </lineage>
</organism>
<keyword evidence="2" id="KW-1185">Reference proteome</keyword>
<dbReference type="RefSeq" id="WP_068334694.1">
    <property type="nucleotide sequence ID" value="NZ_LVHF01000033.1"/>
</dbReference>
<proteinExistence type="predicted"/>
<comment type="caution">
    <text evidence="1">The sequence shown here is derived from an EMBL/GenBank/DDBJ whole genome shotgun (WGS) entry which is preliminary data.</text>
</comment>
<protein>
    <submittedName>
        <fullName evidence="1">Uncharacterized protein</fullName>
    </submittedName>
</protein>
<reference evidence="1 2" key="1">
    <citation type="submission" date="2016-03" db="EMBL/GenBank/DDBJ databases">
        <title>Photobacterium proteolyticum sp. nov. a protease producing bacterium isolated from ocean sediments of Laizhou Bay.</title>
        <authorList>
            <person name="Li Y."/>
        </authorList>
    </citation>
    <scope>NUCLEOTIDE SEQUENCE [LARGE SCALE GENOMIC DNA]</scope>
    <source>
        <strain evidence="1 2">R-40508</strain>
    </source>
</reference>
<dbReference type="PROSITE" id="PS51257">
    <property type="entry name" value="PROKAR_LIPOPROTEIN"/>
    <property type="match status" value="1"/>
</dbReference>
<evidence type="ECO:0000313" key="1">
    <source>
        <dbReference type="EMBL" id="OAN10924.1"/>
    </source>
</evidence>
<dbReference type="AlphaFoldDB" id="A0A178K2G1"/>